<reference evidence="3 4" key="1">
    <citation type="submission" date="2018-03" db="EMBL/GenBank/DDBJ databases">
        <title>Genomic Encyclopedia of Archaeal and Bacterial Type Strains, Phase II (KMG-II): from individual species to whole genera.</title>
        <authorList>
            <person name="Goeker M."/>
        </authorList>
    </citation>
    <scope>NUCLEOTIDE SEQUENCE [LARGE SCALE GENOMIC DNA]</scope>
    <source>
        <strain evidence="3 4">DSM 27267</strain>
    </source>
</reference>
<gene>
    <name evidence="3" type="ORF">CLV93_101446</name>
    <name evidence="2" type="ORF">JCM18694_03560</name>
</gene>
<evidence type="ECO:0000256" key="1">
    <source>
        <dbReference type="ARBA" id="ARBA00093770"/>
    </source>
</evidence>
<name>A0A2P8CKK3_9BACT</name>
<keyword evidence="5" id="KW-1185">Reference proteome</keyword>
<accession>A0A2P8CKK3</accession>
<evidence type="ECO:0000313" key="5">
    <source>
        <dbReference type="Proteomes" id="UP000396862"/>
    </source>
</evidence>
<dbReference type="RefSeq" id="WP_106540529.1">
    <property type="nucleotide sequence ID" value="NZ_BLAU01000001.1"/>
</dbReference>
<evidence type="ECO:0000313" key="2">
    <source>
        <dbReference type="EMBL" id="GET20110.1"/>
    </source>
</evidence>
<dbReference type="AlphaFoldDB" id="A0A2P8CKK3"/>
<evidence type="ECO:0000313" key="4">
    <source>
        <dbReference type="Proteomes" id="UP000240621"/>
    </source>
</evidence>
<comment type="caution">
    <text evidence="3">The sequence shown here is derived from an EMBL/GenBank/DDBJ whole genome shotgun (WGS) entry which is preliminary data.</text>
</comment>
<protein>
    <submittedName>
        <fullName evidence="3">Uncharacterized protein DUF3109</fullName>
    </submittedName>
</protein>
<dbReference type="Pfam" id="PF11307">
    <property type="entry name" value="DUF3109"/>
    <property type="match status" value="1"/>
</dbReference>
<dbReference type="OrthoDB" id="597501at2"/>
<comment type="similarity">
    <text evidence="1">Belongs to the Rv0495c family.</text>
</comment>
<sequence length="190" mass="21813">MIEIGKALISFDVLDQHFLCDLSKCKGACCVEGDSGAPLTEEEAKIIERIYPEVEPYLSEENKAQVKRQGFSIIDSDGDLVTPIIGNKECVYTYRDEAGVVKCGIERAYLDGKIDFRKPVSCHLFPIRITEYKRFDAVNYQELDICKPGKACGQKEQLPLWKFLKEPLIRKYGKEWYEELQYAAENMPRE</sequence>
<dbReference type="EMBL" id="PYGC01000001">
    <property type="protein sequence ID" value="PSK85490.1"/>
    <property type="molecule type" value="Genomic_DNA"/>
</dbReference>
<dbReference type="EMBL" id="BLAU01000001">
    <property type="protein sequence ID" value="GET20110.1"/>
    <property type="molecule type" value="Genomic_DNA"/>
</dbReference>
<proteinExistence type="inferred from homology"/>
<dbReference type="InterPro" id="IPR021458">
    <property type="entry name" value="Rv0495c"/>
</dbReference>
<dbReference type="Proteomes" id="UP000396862">
    <property type="component" value="Unassembled WGS sequence"/>
</dbReference>
<reference evidence="2 5" key="2">
    <citation type="submission" date="2019-10" db="EMBL/GenBank/DDBJ databases">
        <title>Prolixibacter strains distinguished by the presence of nitrate reductase genes were adept at nitrate-dependent anaerobic corrosion of metallic iron and carbon steel.</title>
        <authorList>
            <person name="Iino T."/>
            <person name="Shono N."/>
            <person name="Ito K."/>
            <person name="Nakamura R."/>
            <person name="Sueoka K."/>
            <person name="Harayama S."/>
            <person name="Ohkuma M."/>
        </authorList>
    </citation>
    <scope>NUCLEOTIDE SEQUENCE [LARGE SCALE GENOMIC DNA]</scope>
    <source>
        <strain evidence="2 5">MIC1-1</strain>
    </source>
</reference>
<organism evidence="3 4">
    <name type="scientific">Prolixibacter denitrificans</name>
    <dbReference type="NCBI Taxonomy" id="1541063"/>
    <lineage>
        <taxon>Bacteria</taxon>
        <taxon>Pseudomonadati</taxon>
        <taxon>Bacteroidota</taxon>
        <taxon>Bacteroidia</taxon>
        <taxon>Marinilabiliales</taxon>
        <taxon>Prolixibacteraceae</taxon>
        <taxon>Prolixibacter</taxon>
    </lineage>
</organism>
<dbReference type="Proteomes" id="UP000240621">
    <property type="component" value="Unassembled WGS sequence"/>
</dbReference>
<evidence type="ECO:0000313" key="3">
    <source>
        <dbReference type="EMBL" id="PSK85490.1"/>
    </source>
</evidence>